<evidence type="ECO:0000313" key="2">
    <source>
        <dbReference type="Proteomes" id="UP000298138"/>
    </source>
</evidence>
<evidence type="ECO:0000313" key="1">
    <source>
        <dbReference type="EMBL" id="TGZ85310.1"/>
    </source>
</evidence>
<dbReference type="InParanoid" id="A0A4S2N7L8"/>
<name>A0A4S2N7L8_9PEZI</name>
<gene>
    <name evidence="1" type="ORF">EX30DRAFT_20880</name>
</gene>
<organism evidence="1 2">
    <name type="scientific">Ascodesmis nigricans</name>
    <dbReference type="NCBI Taxonomy" id="341454"/>
    <lineage>
        <taxon>Eukaryota</taxon>
        <taxon>Fungi</taxon>
        <taxon>Dikarya</taxon>
        <taxon>Ascomycota</taxon>
        <taxon>Pezizomycotina</taxon>
        <taxon>Pezizomycetes</taxon>
        <taxon>Pezizales</taxon>
        <taxon>Ascodesmidaceae</taxon>
        <taxon>Ascodesmis</taxon>
    </lineage>
</organism>
<proteinExistence type="predicted"/>
<dbReference type="AlphaFoldDB" id="A0A4S2N7L8"/>
<accession>A0A4S2N7L8</accession>
<keyword evidence="2" id="KW-1185">Reference proteome</keyword>
<dbReference type="Proteomes" id="UP000298138">
    <property type="component" value="Unassembled WGS sequence"/>
</dbReference>
<dbReference type="EMBL" id="ML220112">
    <property type="protein sequence ID" value="TGZ85310.1"/>
    <property type="molecule type" value="Genomic_DNA"/>
</dbReference>
<protein>
    <submittedName>
        <fullName evidence="1">Uncharacterized protein</fullName>
    </submittedName>
</protein>
<sequence length="88" mass="9972">MARKTDTSHCPAKQINSRISLPPSLFLHQPHATLLIAISHHYVPFQRPSIKPRTQQPRPYIHQARPSIIAKSHAYRGHRPELSPPSSS</sequence>
<reference evidence="1 2" key="1">
    <citation type="submission" date="2019-04" db="EMBL/GenBank/DDBJ databases">
        <title>Comparative genomics and transcriptomics to analyze fruiting body development in filamentous ascomycetes.</title>
        <authorList>
            <consortium name="DOE Joint Genome Institute"/>
            <person name="Lutkenhaus R."/>
            <person name="Traeger S."/>
            <person name="Breuer J."/>
            <person name="Kuo A."/>
            <person name="Lipzen A."/>
            <person name="Pangilinan J."/>
            <person name="Dilworth D."/>
            <person name="Sandor L."/>
            <person name="Poggeler S."/>
            <person name="Barry K."/>
            <person name="Grigoriev I.V."/>
            <person name="Nowrousian M."/>
        </authorList>
    </citation>
    <scope>NUCLEOTIDE SEQUENCE [LARGE SCALE GENOMIC DNA]</scope>
    <source>
        <strain evidence="1 2">CBS 389.68</strain>
    </source>
</reference>